<comment type="caution">
    <text evidence="2">The sequence shown here is derived from an EMBL/GenBank/DDBJ whole genome shotgun (WGS) entry which is preliminary data.</text>
</comment>
<sequence>MEADVGIAEPRRRDVEPPGDPPAVRAEQDIGALAQHLAPLPVDDLRGDHGIGHRLAMAQPKIFGGMRAQRRVDPARDPRIGDAEPDHPDQRHHHGKGQPDLDRQPPQAMRTPPPSPTGEPHDQAHRSERRV</sequence>
<name>A0A2A2M3E8_9BILA</name>
<accession>A0A2A2M3E8</accession>
<feature type="region of interest" description="Disordered" evidence="1">
    <location>
        <begin position="1"/>
        <end position="29"/>
    </location>
</feature>
<proteinExistence type="predicted"/>
<reference evidence="2 3" key="1">
    <citation type="journal article" date="2017" name="Curr. Biol.">
        <title>Genome architecture and evolution of a unichromosomal asexual nematode.</title>
        <authorList>
            <person name="Fradin H."/>
            <person name="Zegar C."/>
            <person name="Gutwein M."/>
            <person name="Lucas J."/>
            <person name="Kovtun M."/>
            <person name="Corcoran D."/>
            <person name="Baugh L.R."/>
            <person name="Kiontke K."/>
            <person name="Gunsalus K."/>
            <person name="Fitch D.H."/>
            <person name="Piano F."/>
        </authorList>
    </citation>
    <scope>NUCLEOTIDE SEQUENCE [LARGE SCALE GENOMIC DNA]</scope>
    <source>
        <strain evidence="2">PF1309</strain>
    </source>
</reference>
<evidence type="ECO:0000256" key="1">
    <source>
        <dbReference type="SAM" id="MobiDB-lite"/>
    </source>
</evidence>
<feature type="region of interest" description="Disordered" evidence="1">
    <location>
        <begin position="41"/>
        <end position="131"/>
    </location>
</feature>
<dbReference type="AlphaFoldDB" id="A0A2A2M3E8"/>
<gene>
    <name evidence="2" type="ORF">WR25_25785</name>
</gene>
<evidence type="ECO:0000313" key="3">
    <source>
        <dbReference type="Proteomes" id="UP000218231"/>
    </source>
</evidence>
<keyword evidence="3" id="KW-1185">Reference proteome</keyword>
<dbReference type="Proteomes" id="UP000218231">
    <property type="component" value="Unassembled WGS sequence"/>
</dbReference>
<evidence type="ECO:0000313" key="2">
    <source>
        <dbReference type="EMBL" id="PAV92994.1"/>
    </source>
</evidence>
<organism evidence="2 3">
    <name type="scientific">Diploscapter pachys</name>
    <dbReference type="NCBI Taxonomy" id="2018661"/>
    <lineage>
        <taxon>Eukaryota</taxon>
        <taxon>Metazoa</taxon>
        <taxon>Ecdysozoa</taxon>
        <taxon>Nematoda</taxon>
        <taxon>Chromadorea</taxon>
        <taxon>Rhabditida</taxon>
        <taxon>Rhabditina</taxon>
        <taxon>Rhabditomorpha</taxon>
        <taxon>Rhabditoidea</taxon>
        <taxon>Rhabditidae</taxon>
        <taxon>Diploscapter</taxon>
    </lineage>
</organism>
<protein>
    <submittedName>
        <fullName evidence="2">Uncharacterized protein</fullName>
    </submittedName>
</protein>
<feature type="compositionally biased region" description="Basic and acidic residues" evidence="1">
    <location>
        <begin position="119"/>
        <end position="131"/>
    </location>
</feature>
<dbReference type="EMBL" id="LIAE01005830">
    <property type="protein sequence ID" value="PAV92994.1"/>
    <property type="molecule type" value="Genomic_DNA"/>
</dbReference>
<feature type="compositionally biased region" description="Basic and acidic residues" evidence="1">
    <location>
        <begin position="70"/>
        <end position="89"/>
    </location>
</feature>